<keyword evidence="1" id="KW-0614">Plasmid</keyword>
<evidence type="ECO:0008006" key="2">
    <source>
        <dbReference type="Google" id="ProtNLM"/>
    </source>
</evidence>
<dbReference type="EMBL" id="JX847602">
    <property type="protein sequence ID" value="AFX82598.1"/>
    <property type="molecule type" value="Genomic_DNA"/>
</dbReference>
<dbReference type="AlphaFoldDB" id="K7YLK3"/>
<dbReference type="RefSeq" id="WP_015085263.1">
    <property type="nucleotide sequence ID" value="NC_019557.1"/>
</dbReference>
<name>K7YLK3_9BACL</name>
<dbReference type="Pfam" id="PF08843">
    <property type="entry name" value="AbiEii"/>
    <property type="match status" value="1"/>
</dbReference>
<reference evidence="1" key="1">
    <citation type="submission" date="2012-09" db="EMBL/GenBank/DDBJ databases">
        <authorList>
            <person name="Chao W."/>
        </authorList>
    </citation>
    <scope>NUCLEOTIDE SEQUENCE</scope>
    <source>
        <strain evidence="1">A2-4</strain>
        <plasmid evidence="1">pNM8</plasmid>
    </source>
</reference>
<dbReference type="InterPro" id="IPR014942">
    <property type="entry name" value="AbiEii"/>
</dbReference>
<proteinExistence type="predicted"/>
<protein>
    <recommendedName>
        <fullName evidence="2">Nucleotidyltransferase AbiEii toxin of type IV toxin-antitoxin system</fullName>
    </recommendedName>
</protein>
<geneLocation type="plasmid" evidence="1">
    <name>pNM8</name>
</geneLocation>
<evidence type="ECO:0000313" key="1">
    <source>
        <dbReference type="EMBL" id="AFX82598.1"/>
    </source>
</evidence>
<sequence>MVNELVGNDYRLLAVQAIFSNDDLMEIVTLKGGNAMQLLDLTSRASLDIDFSIKQGRRISEEVEGELFKKSLQKIFKEHQLTVIDFKFDSKPKKSKQVSPPYWGGYAIEFKVIQDEHYEKHKDNAQKLSTMAVSMEGNKKKIEIDISLEEYTEPRIAMEIEEYTIYLYSPLMIVYEKIRALCQQLPDYPLASKEKTRARDLYDIYSAISVMLKKNDEDLRQEILNPKNLYILQEMFAAKDVSYDLMKKIRDYKEELKRDYEDRVVPQIPNDESVPDFEFLFEYNLEIIEELHQLVLG</sequence>
<organism evidence="1">
    <name type="scientific">Planococcus citreus</name>
    <dbReference type="NCBI Taxonomy" id="1373"/>
    <lineage>
        <taxon>Bacteria</taxon>
        <taxon>Bacillati</taxon>
        <taxon>Bacillota</taxon>
        <taxon>Bacilli</taxon>
        <taxon>Bacillales</taxon>
        <taxon>Caryophanaceae</taxon>
        <taxon>Planococcus</taxon>
    </lineage>
</organism>
<accession>K7YLK3</accession>